<evidence type="ECO:0000256" key="4">
    <source>
        <dbReference type="ARBA" id="ARBA00022553"/>
    </source>
</evidence>
<dbReference type="InterPro" id="IPR007891">
    <property type="entry name" value="CHASE3"/>
</dbReference>
<dbReference type="InterPro" id="IPR003660">
    <property type="entry name" value="HAMP_dom"/>
</dbReference>
<name>A0ABZ1WNM4_9ACTN</name>
<dbReference type="Gene3D" id="6.10.340.10">
    <property type="match status" value="1"/>
</dbReference>
<dbReference type="InterPro" id="IPR052162">
    <property type="entry name" value="Sensor_kinase/Photoreceptor"/>
</dbReference>
<feature type="domain" description="Histidine kinase" evidence="12">
    <location>
        <begin position="307"/>
        <end position="525"/>
    </location>
</feature>
<dbReference type="Pfam" id="PF00512">
    <property type="entry name" value="HisKA"/>
    <property type="match status" value="1"/>
</dbReference>
<dbReference type="Pfam" id="PF00672">
    <property type="entry name" value="HAMP"/>
    <property type="match status" value="1"/>
</dbReference>
<keyword evidence="4" id="KW-0597">Phosphoprotein</keyword>
<evidence type="ECO:0000256" key="3">
    <source>
        <dbReference type="ARBA" id="ARBA00012438"/>
    </source>
</evidence>
<dbReference type="Gene3D" id="3.30.565.10">
    <property type="entry name" value="Histidine kinase-like ATPase, C-terminal domain"/>
    <property type="match status" value="1"/>
</dbReference>
<dbReference type="InterPro" id="IPR036890">
    <property type="entry name" value="HATPase_C_sf"/>
</dbReference>
<dbReference type="Proteomes" id="UP001432168">
    <property type="component" value="Chromosome"/>
</dbReference>
<keyword evidence="5" id="KW-0808">Transferase</keyword>
<evidence type="ECO:0000256" key="7">
    <source>
        <dbReference type="ARBA" id="ARBA00022777"/>
    </source>
</evidence>
<dbReference type="RefSeq" id="WP_329258374.1">
    <property type="nucleotide sequence ID" value="NZ_CP109011.1"/>
</dbReference>
<keyword evidence="11" id="KW-0472">Membrane</keyword>
<dbReference type="Gene3D" id="1.10.287.130">
    <property type="match status" value="1"/>
</dbReference>
<evidence type="ECO:0000256" key="1">
    <source>
        <dbReference type="ARBA" id="ARBA00000085"/>
    </source>
</evidence>
<dbReference type="PANTHER" id="PTHR43304">
    <property type="entry name" value="PHYTOCHROME-LIKE PROTEIN CPH1"/>
    <property type="match status" value="1"/>
</dbReference>
<evidence type="ECO:0000259" key="12">
    <source>
        <dbReference type="PROSITE" id="PS50109"/>
    </source>
</evidence>
<dbReference type="SMART" id="SM00388">
    <property type="entry name" value="HisKA"/>
    <property type="match status" value="1"/>
</dbReference>
<dbReference type="PROSITE" id="PS50109">
    <property type="entry name" value="HIS_KIN"/>
    <property type="match status" value="1"/>
</dbReference>
<dbReference type="InterPro" id="IPR003594">
    <property type="entry name" value="HATPase_dom"/>
</dbReference>
<dbReference type="InterPro" id="IPR005467">
    <property type="entry name" value="His_kinase_dom"/>
</dbReference>
<dbReference type="SUPFAM" id="SSF55874">
    <property type="entry name" value="ATPase domain of HSP90 chaperone/DNA topoisomerase II/histidine kinase"/>
    <property type="match status" value="1"/>
</dbReference>
<keyword evidence="15" id="KW-1185">Reference proteome</keyword>
<comment type="catalytic activity">
    <reaction evidence="1">
        <text>ATP + protein L-histidine = ADP + protein N-phospho-L-histidine.</text>
        <dbReference type="EC" id="2.7.13.3"/>
    </reaction>
</comment>
<sequence>MVRRGTGPAWRGRRLTVQGWFYLLLAVMTLLVVVGSVVGATLLGRTAEVSDQLLRRIQPAQTEAYRLQAALANQETGVRGYAIAADRQFLAPYTQGKRDEASSAARLRRFIGDRPELLADLKAIETQSADWRRTYAEPLAASVTPGRPKPLDQQKADQGKREFDRLRTLWAQQNTDLAKAVEQGRSHLAHERNVRDSILAGMVAVFLLVGVACAVLVRVLVTRPLEALTKASRRVAGGDFSYVITGGGPADLMAVANAVEGMRWHVVAELEASRAQEQEMTRQAADLDAQAEELRRSNAELEQFAYVASHDLQEPLRKVASFCQLLEKRYGDVLDDRGRQYVDFAVDGARRMQVLINDLLTFSRVGRVNDARVPVGLDQALDKALANLGTAVEESGAHVDRPERLPEVVGDPTLLAMLWQNLVGNALKFRHPDRAPRVSITCGTDPDEPDSLLVSVSDNGIGIPAQFTEKVFIIFQRLHGRDAYGGTGIGLALCKKIVEQHGGKIWIDTAHTDGTRFCFTLPSIAESPEASGIGTEEKALT</sequence>
<reference evidence="14" key="1">
    <citation type="submission" date="2022-10" db="EMBL/GenBank/DDBJ databases">
        <title>The complete genomes of actinobacterial strains from the NBC collection.</title>
        <authorList>
            <person name="Joergensen T.S."/>
            <person name="Alvarez Arevalo M."/>
            <person name="Sterndorff E.B."/>
            <person name="Faurdal D."/>
            <person name="Vuksanovic O."/>
            <person name="Mourched A.-S."/>
            <person name="Charusanti P."/>
            <person name="Shaw S."/>
            <person name="Blin K."/>
            <person name="Weber T."/>
        </authorList>
    </citation>
    <scope>NUCLEOTIDE SEQUENCE</scope>
    <source>
        <strain evidence="14">NBC_00686</strain>
    </source>
</reference>
<keyword evidence="9" id="KW-0902">Two-component regulatory system</keyword>
<evidence type="ECO:0000313" key="15">
    <source>
        <dbReference type="Proteomes" id="UP001432168"/>
    </source>
</evidence>
<protein>
    <recommendedName>
        <fullName evidence="3">histidine kinase</fullName>
        <ecNumber evidence="3">2.7.13.3</ecNumber>
    </recommendedName>
</protein>
<comment type="subcellular location">
    <subcellularLocation>
        <location evidence="2">Cell membrane</location>
    </subcellularLocation>
</comment>
<dbReference type="CDD" id="cd16921">
    <property type="entry name" value="HATPase_FilI-like"/>
    <property type="match status" value="1"/>
</dbReference>
<dbReference type="CDD" id="cd06225">
    <property type="entry name" value="HAMP"/>
    <property type="match status" value="1"/>
</dbReference>
<feature type="domain" description="HAMP" evidence="13">
    <location>
        <begin position="219"/>
        <end position="271"/>
    </location>
</feature>
<feature type="transmembrane region" description="Helical" evidence="11">
    <location>
        <begin position="20"/>
        <end position="43"/>
    </location>
</feature>
<dbReference type="CDD" id="cd00082">
    <property type="entry name" value="HisKA"/>
    <property type="match status" value="1"/>
</dbReference>
<dbReference type="PROSITE" id="PS50885">
    <property type="entry name" value="HAMP"/>
    <property type="match status" value="1"/>
</dbReference>
<evidence type="ECO:0000256" key="10">
    <source>
        <dbReference type="SAM" id="Coils"/>
    </source>
</evidence>
<dbReference type="PANTHER" id="PTHR43304:SF1">
    <property type="entry name" value="PAC DOMAIN-CONTAINING PROTEIN"/>
    <property type="match status" value="1"/>
</dbReference>
<gene>
    <name evidence="14" type="ORF">OG929_03245</name>
</gene>
<dbReference type="EC" id="2.7.13.3" evidence="3"/>
<keyword evidence="8 11" id="KW-1133">Transmembrane helix</keyword>
<feature type="coiled-coil region" evidence="10">
    <location>
        <begin position="270"/>
        <end position="304"/>
    </location>
</feature>
<evidence type="ECO:0000259" key="13">
    <source>
        <dbReference type="PROSITE" id="PS50885"/>
    </source>
</evidence>
<organism evidence="14 15">
    <name type="scientific">Streptomyces pseudovenezuelae</name>
    <dbReference type="NCBI Taxonomy" id="67350"/>
    <lineage>
        <taxon>Bacteria</taxon>
        <taxon>Bacillati</taxon>
        <taxon>Actinomycetota</taxon>
        <taxon>Actinomycetes</taxon>
        <taxon>Kitasatosporales</taxon>
        <taxon>Streptomycetaceae</taxon>
        <taxon>Streptomyces</taxon>
        <taxon>Streptomyces aurantiacus group</taxon>
    </lineage>
</organism>
<proteinExistence type="predicted"/>
<dbReference type="Pfam" id="PF05227">
    <property type="entry name" value="CHASE3"/>
    <property type="match status" value="1"/>
</dbReference>
<dbReference type="Pfam" id="PF02518">
    <property type="entry name" value="HATPase_c"/>
    <property type="match status" value="1"/>
</dbReference>
<evidence type="ECO:0000256" key="8">
    <source>
        <dbReference type="ARBA" id="ARBA00022989"/>
    </source>
</evidence>
<keyword evidence="7" id="KW-0418">Kinase</keyword>
<dbReference type="EMBL" id="CP109011">
    <property type="protein sequence ID" value="WUT41334.1"/>
    <property type="molecule type" value="Genomic_DNA"/>
</dbReference>
<keyword evidence="10" id="KW-0175">Coiled coil</keyword>
<evidence type="ECO:0000256" key="5">
    <source>
        <dbReference type="ARBA" id="ARBA00022679"/>
    </source>
</evidence>
<evidence type="ECO:0000256" key="6">
    <source>
        <dbReference type="ARBA" id="ARBA00022692"/>
    </source>
</evidence>
<dbReference type="SUPFAM" id="SSF47384">
    <property type="entry name" value="Homodimeric domain of signal transducing histidine kinase"/>
    <property type="match status" value="1"/>
</dbReference>
<dbReference type="InterPro" id="IPR004358">
    <property type="entry name" value="Sig_transdc_His_kin-like_C"/>
</dbReference>
<dbReference type="SMART" id="SM00387">
    <property type="entry name" value="HATPase_c"/>
    <property type="match status" value="1"/>
</dbReference>
<evidence type="ECO:0000256" key="9">
    <source>
        <dbReference type="ARBA" id="ARBA00023012"/>
    </source>
</evidence>
<feature type="transmembrane region" description="Helical" evidence="11">
    <location>
        <begin position="198"/>
        <end position="221"/>
    </location>
</feature>
<dbReference type="InterPro" id="IPR036097">
    <property type="entry name" value="HisK_dim/P_sf"/>
</dbReference>
<dbReference type="InterPro" id="IPR003661">
    <property type="entry name" value="HisK_dim/P_dom"/>
</dbReference>
<keyword evidence="6 11" id="KW-0812">Transmembrane</keyword>
<evidence type="ECO:0000313" key="14">
    <source>
        <dbReference type="EMBL" id="WUT41334.1"/>
    </source>
</evidence>
<accession>A0ABZ1WNM4</accession>
<dbReference type="PRINTS" id="PR00344">
    <property type="entry name" value="BCTRLSENSOR"/>
</dbReference>
<evidence type="ECO:0000256" key="11">
    <source>
        <dbReference type="SAM" id="Phobius"/>
    </source>
</evidence>
<evidence type="ECO:0000256" key="2">
    <source>
        <dbReference type="ARBA" id="ARBA00004236"/>
    </source>
</evidence>